<dbReference type="GO" id="GO:0003677">
    <property type="term" value="F:DNA binding"/>
    <property type="evidence" value="ECO:0007669"/>
    <property type="project" value="InterPro"/>
</dbReference>
<protein>
    <submittedName>
        <fullName evidence="2">LuxR family transcriptional regulator</fullName>
    </submittedName>
</protein>
<name>A0A931G7N4_9ACTN</name>
<sequence>MHDPALPMFVLRAASEVDVTLRGLARNGWTVRQGFALPDSSWDVGSARLVLHGSIADMETANLVVLAAARGAGVVALPATPEIAERLLAELSRIGPVQQVPEVSVPSALNSDQRALLDRLADGDTIAAAAASEHISLRTANRRIAEARALLGVRTTAEAVLAHLRQQNWLG</sequence>
<dbReference type="EMBL" id="JADQTO010000038">
    <property type="protein sequence ID" value="MBG0568439.1"/>
    <property type="molecule type" value="Genomic_DNA"/>
</dbReference>
<dbReference type="Proteomes" id="UP000598146">
    <property type="component" value="Unassembled WGS sequence"/>
</dbReference>
<dbReference type="GO" id="GO:0006355">
    <property type="term" value="P:regulation of DNA-templated transcription"/>
    <property type="evidence" value="ECO:0007669"/>
    <property type="project" value="InterPro"/>
</dbReference>
<feature type="domain" description="HTH luxR-type" evidence="1">
    <location>
        <begin position="106"/>
        <end position="163"/>
    </location>
</feature>
<dbReference type="InterPro" id="IPR016032">
    <property type="entry name" value="Sig_transdc_resp-reg_C-effctor"/>
</dbReference>
<dbReference type="InterPro" id="IPR036388">
    <property type="entry name" value="WH-like_DNA-bd_sf"/>
</dbReference>
<evidence type="ECO:0000259" key="1">
    <source>
        <dbReference type="SMART" id="SM00421"/>
    </source>
</evidence>
<reference evidence="2" key="1">
    <citation type="submission" date="2020-11" db="EMBL/GenBank/DDBJ databases">
        <title>Isolation and identification of active actinomycetes.</title>
        <authorList>
            <person name="Sun X."/>
        </authorList>
    </citation>
    <scope>NUCLEOTIDE SEQUENCE</scope>
    <source>
        <strain evidence="2">NEAU-A11</strain>
    </source>
</reference>
<dbReference type="InterPro" id="IPR000792">
    <property type="entry name" value="Tscrpt_reg_LuxR_C"/>
</dbReference>
<dbReference type="SUPFAM" id="SSF46894">
    <property type="entry name" value="C-terminal effector domain of the bipartite response regulators"/>
    <property type="match status" value="1"/>
</dbReference>
<gene>
    <name evidence="2" type="ORF">I4J89_44150</name>
</gene>
<comment type="caution">
    <text evidence="2">The sequence shown here is derived from an EMBL/GenBank/DDBJ whole genome shotgun (WGS) entry which is preliminary data.</text>
</comment>
<accession>A0A931G7N4</accession>
<organism evidence="2 3">
    <name type="scientific">Actinoplanes aureus</name>
    <dbReference type="NCBI Taxonomy" id="2792083"/>
    <lineage>
        <taxon>Bacteria</taxon>
        <taxon>Bacillati</taxon>
        <taxon>Actinomycetota</taxon>
        <taxon>Actinomycetes</taxon>
        <taxon>Micromonosporales</taxon>
        <taxon>Micromonosporaceae</taxon>
        <taxon>Actinoplanes</taxon>
    </lineage>
</organism>
<dbReference type="Gene3D" id="1.10.10.10">
    <property type="entry name" value="Winged helix-like DNA-binding domain superfamily/Winged helix DNA-binding domain"/>
    <property type="match status" value="1"/>
</dbReference>
<dbReference type="SMART" id="SM00421">
    <property type="entry name" value="HTH_LUXR"/>
    <property type="match status" value="1"/>
</dbReference>
<evidence type="ECO:0000313" key="3">
    <source>
        <dbReference type="Proteomes" id="UP000598146"/>
    </source>
</evidence>
<keyword evidence="3" id="KW-1185">Reference proteome</keyword>
<proteinExistence type="predicted"/>
<evidence type="ECO:0000313" key="2">
    <source>
        <dbReference type="EMBL" id="MBG0568439.1"/>
    </source>
</evidence>
<dbReference type="AlphaFoldDB" id="A0A931G7N4"/>